<dbReference type="SUPFAM" id="SSF52540">
    <property type="entry name" value="P-loop containing nucleoside triphosphate hydrolases"/>
    <property type="match status" value="2"/>
</dbReference>
<gene>
    <name evidence="5" type="ORF">SAMN02745217_03470</name>
</gene>
<dbReference type="GO" id="GO:0005524">
    <property type="term" value="F:ATP binding"/>
    <property type="evidence" value="ECO:0007669"/>
    <property type="project" value="UniProtKB-KW"/>
</dbReference>
<keyword evidence="6" id="KW-1185">Reference proteome</keyword>
<evidence type="ECO:0000259" key="4">
    <source>
        <dbReference type="PROSITE" id="PS50893"/>
    </source>
</evidence>
<dbReference type="SMART" id="SM00382">
    <property type="entry name" value="AAA"/>
    <property type="match status" value="2"/>
</dbReference>
<keyword evidence="2" id="KW-0067">ATP-binding</keyword>
<reference evidence="5 6" key="1">
    <citation type="submission" date="2016-12" db="EMBL/GenBank/DDBJ databases">
        <authorList>
            <person name="Song W.-J."/>
            <person name="Kurnit D.M."/>
        </authorList>
    </citation>
    <scope>NUCLEOTIDE SEQUENCE [LARGE SCALE GENOMIC DNA]</scope>
    <source>
        <strain evidence="5 6">DSM 12503</strain>
    </source>
</reference>
<accession>A0A1M7YHL5</accession>
<dbReference type="Pfam" id="PF00005">
    <property type="entry name" value="ABC_tran"/>
    <property type="match status" value="2"/>
</dbReference>
<dbReference type="InterPro" id="IPR051309">
    <property type="entry name" value="ABCF_ATPase"/>
</dbReference>
<name>A0A1M7YHL5_9FIRM</name>
<evidence type="ECO:0000313" key="6">
    <source>
        <dbReference type="Proteomes" id="UP000184612"/>
    </source>
</evidence>
<dbReference type="InterPro" id="IPR003593">
    <property type="entry name" value="AAA+_ATPase"/>
</dbReference>
<evidence type="ECO:0000256" key="1">
    <source>
        <dbReference type="ARBA" id="ARBA00022741"/>
    </source>
</evidence>
<evidence type="ECO:0000256" key="2">
    <source>
        <dbReference type="ARBA" id="ARBA00022840"/>
    </source>
</evidence>
<dbReference type="STRING" id="1121345.SAMN02745217_03470"/>
<dbReference type="PANTHER" id="PTHR42855:SF2">
    <property type="entry name" value="DRUG RESISTANCE ABC TRANSPORTER,ATP-BINDING PROTEIN"/>
    <property type="match status" value="1"/>
</dbReference>
<dbReference type="InterPro" id="IPR032781">
    <property type="entry name" value="ABC_tran_Xtn"/>
</dbReference>
<dbReference type="EMBL" id="FRFD01000010">
    <property type="protein sequence ID" value="SHO52028.1"/>
    <property type="molecule type" value="Genomic_DNA"/>
</dbReference>
<dbReference type="Proteomes" id="UP000184612">
    <property type="component" value="Unassembled WGS sequence"/>
</dbReference>
<evidence type="ECO:0000313" key="5">
    <source>
        <dbReference type="EMBL" id="SHO52028.1"/>
    </source>
</evidence>
<feature type="region of interest" description="Disordered" evidence="3">
    <location>
        <begin position="1"/>
        <end position="23"/>
    </location>
</feature>
<dbReference type="Gene3D" id="3.40.50.300">
    <property type="entry name" value="P-loop containing nucleotide triphosphate hydrolases"/>
    <property type="match status" value="2"/>
</dbReference>
<dbReference type="CDD" id="cd03221">
    <property type="entry name" value="ABCF_EF-3"/>
    <property type="match status" value="2"/>
</dbReference>
<feature type="domain" description="ABC transporter" evidence="4">
    <location>
        <begin position="350"/>
        <end position="544"/>
    </location>
</feature>
<dbReference type="InterPro" id="IPR027417">
    <property type="entry name" value="P-loop_NTPase"/>
</dbReference>
<dbReference type="PROSITE" id="PS50893">
    <property type="entry name" value="ABC_TRANSPORTER_2"/>
    <property type="match status" value="2"/>
</dbReference>
<dbReference type="PANTHER" id="PTHR42855">
    <property type="entry name" value="ABC TRANSPORTER ATP-BINDING SUBUNIT"/>
    <property type="match status" value="1"/>
</dbReference>
<feature type="domain" description="ABC transporter" evidence="4">
    <location>
        <begin position="37"/>
        <end position="288"/>
    </location>
</feature>
<dbReference type="GO" id="GO:0016887">
    <property type="term" value="F:ATP hydrolysis activity"/>
    <property type="evidence" value="ECO:0007669"/>
    <property type="project" value="InterPro"/>
</dbReference>
<proteinExistence type="predicted"/>
<dbReference type="AlphaFoldDB" id="A0A1M7YHL5"/>
<dbReference type="InterPro" id="IPR003439">
    <property type="entry name" value="ABC_transporter-like_ATP-bd"/>
</dbReference>
<protein>
    <submittedName>
        <fullName evidence="5">ATPase components of ABC transporters with duplicated ATPase domains</fullName>
    </submittedName>
</protein>
<sequence>MTEDENQIRRRRKGNIEKKTSKRKHRTERIVAIMSLLEITELSHSFGDNLLFRGAELSLNKGEHIGIVGQNGTGKSTLIKICTEQIIPDTGRVVWQPKVTAGYLDQYAKIEKGMTVKTFLKSAFLDLYTVEEKMNGLYSRAAAGEMEVLELAAQYQEQLERKDFYLIDSYIEQVAAGLGLLSIGLERPIAQMSGGQRAKVILAKLLLEKPDVLLLDEPTNFLDKEHVTWLAGYLTNLENAFMVISHDYGFLEKIATRICDIDNEKITKYYGTYSEFLKKKTLLREDYIRQYSAQQKEIKKTEEFIRKNIAGRKSKMARGRQKQLDRMDKMDVLEQKEIKPFFGFAGLPLTPAEHLTVKHLSVGYYYPVLSDLNFSIKGGEKVVVTGFNGIGKSTLLKTLVQQIPALQGKFSFSEQVALGYYEQDLAWEDGTRTPIQLVLDAYPSLLMKEVRKHLARCGILSKHAMQEIATLSGGEQAKVKMCLLTIKPCNFLIMDEPTNHLDIQAKESLQSALAEFPGTVLLVSHEEAFYRNLAQRIINIEKAL</sequence>
<keyword evidence="1" id="KW-0547">Nucleotide-binding</keyword>
<dbReference type="InterPro" id="IPR017871">
    <property type="entry name" value="ABC_transporter-like_CS"/>
</dbReference>
<dbReference type="FunFam" id="3.40.50.300:FF:000011">
    <property type="entry name" value="Putative ABC transporter ATP-binding component"/>
    <property type="match status" value="1"/>
</dbReference>
<organism evidence="5 6">
    <name type="scientific">Anaerocolumna xylanovorans DSM 12503</name>
    <dbReference type="NCBI Taxonomy" id="1121345"/>
    <lineage>
        <taxon>Bacteria</taxon>
        <taxon>Bacillati</taxon>
        <taxon>Bacillota</taxon>
        <taxon>Clostridia</taxon>
        <taxon>Lachnospirales</taxon>
        <taxon>Lachnospiraceae</taxon>
        <taxon>Anaerocolumna</taxon>
    </lineage>
</organism>
<dbReference type="PROSITE" id="PS00211">
    <property type="entry name" value="ABC_TRANSPORTER_1"/>
    <property type="match status" value="2"/>
</dbReference>
<evidence type="ECO:0000256" key="3">
    <source>
        <dbReference type="SAM" id="MobiDB-lite"/>
    </source>
</evidence>
<dbReference type="Pfam" id="PF12848">
    <property type="entry name" value="ABC_tran_Xtn"/>
    <property type="match status" value="1"/>
</dbReference>